<keyword evidence="3" id="KW-1185">Reference proteome</keyword>
<gene>
    <name evidence="2" type="ORF">ACFS7Y_12770</name>
</gene>
<evidence type="ECO:0000256" key="1">
    <source>
        <dbReference type="SAM" id="SignalP"/>
    </source>
</evidence>
<comment type="caution">
    <text evidence="2">The sequence shown here is derived from an EMBL/GenBank/DDBJ whole genome shotgun (WGS) entry which is preliminary data.</text>
</comment>
<evidence type="ECO:0000313" key="2">
    <source>
        <dbReference type="EMBL" id="MFD2968265.1"/>
    </source>
</evidence>
<feature type="chain" id="PRO_5045222803" evidence="1">
    <location>
        <begin position="23"/>
        <end position="637"/>
    </location>
</feature>
<dbReference type="RefSeq" id="WP_320185748.1">
    <property type="nucleotide sequence ID" value="NZ_CP138332.1"/>
</dbReference>
<proteinExistence type="predicted"/>
<feature type="signal peptide" evidence="1">
    <location>
        <begin position="1"/>
        <end position="22"/>
    </location>
</feature>
<evidence type="ECO:0000313" key="3">
    <source>
        <dbReference type="Proteomes" id="UP001597525"/>
    </source>
</evidence>
<dbReference type="InterPro" id="IPR010994">
    <property type="entry name" value="RuvA_2-like"/>
</dbReference>
<keyword evidence="1" id="KW-0732">Signal</keyword>
<dbReference type="Proteomes" id="UP001597525">
    <property type="component" value="Unassembled WGS sequence"/>
</dbReference>
<sequence>MRFSRILIGIWASLLCTTVAIAQVDLSTDLEEAIVEQLLEGLDQSVDISEFTETLRHYLRCPIDLNKSDGKDFAHLLFLSPVQIASILGHRLKAGNFLSVLELQSVEGLDLTTVEKLIPFVVVHPSGPLQSGGLQEALSKVDQDLIFRYARILQRQTGYAITDTTRSRYLGDANRYTVRYRLRVGDHIRVAINMEKDAGEPFFKEQQRWGFDHYGVSLNLRGSGFLKELIVGDYAMQVGQGLVLWNGLSFGKGPMITTTARSAVDLRSYTSMNEYNFLRGIAGKLQWHALSFVPFVSWRKLSGNRVQTADGMEIHSLSVSGLHRTPNELRNRRQIDHLTTGMNVSYERARLRFGALALYSQYNGTIIPSSAIRDINRFRGQSSFHTTANYQMSFRNVYLFGEFAYQVNGTWATINGLIASLTPTLSIFANYRNYQPAYYAPFSQALGEGSTVANERAVYAGVTYQLARKLTWVAYADLVRFPWLRFRTDAPSIAVDLFSQATYQWYKKGDIGLRYRYRMRQENANTDAAERYLADVGRHQIRLNFQTSYQKFGKFDPEVNWFLSIRSNDGTSVCSFTKIYFGHDQKGDYRLMQGWLILQQIPSMHACMLLKMMCCMPIPFLYTMGRDGDLTVTCVTR</sequence>
<organism evidence="2 3">
    <name type="scientific">Sphingobacterium bambusae</name>
    <dbReference type="NCBI Taxonomy" id="662858"/>
    <lineage>
        <taxon>Bacteria</taxon>
        <taxon>Pseudomonadati</taxon>
        <taxon>Bacteroidota</taxon>
        <taxon>Sphingobacteriia</taxon>
        <taxon>Sphingobacteriales</taxon>
        <taxon>Sphingobacteriaceae</taxon>
        <taxon>Sphingobacterium</taxon>
    </lineage>
</organism>
<dbReference type="SUPFAM" id="SSF47781">
    <property type="entry name" value="RuvA domain 2-like"/>
    <property type="match status" value="1"/>
</dbReference>
<protein>
    <submittedName>
        <fullName evidence="2">Helix-hairpin-helix domain-containing protein</fullName>
    </submittedName>
</protein>
<reference evidence="3" key="1">
    <citation type="journal article" date="2019" name="Int. J. Syst. Evol. Microbiol.">
        <title>The Global Catalogue of Microorganisms (GCM) 10K type strain sequencing project: providing services to taxonomists for standard genome sequencing and annotation.</title>
        <authorList>
            <consortium name="The Broad Institute Genomics Platform"/>
            <consortium name="The Broad Institute Genome Sequencing Center for Infectious Disease"/>
            <person name="Wu L."/>
            <person name="Ma J."/>
        </authorList>
    </citation>
    <scope>NUCLEOTIDE SEQUENCE [LARGE SCALE GENOMIC DNA]</scope>
    <source>
        <strain evidence="3">KCTC 22814</strain>
    </source>
</reference>
<dbReference type="EMBL" id="JBHUPB010000008">
    <property type="protein sequence ID" value="MFD2968265.1"/>
    <property type="molecule type" value="Genomic_DNA"/>
</dbReference>
<name>A0ABW6BFB6_9SPHI</name>
<accession>A0ABW6BFB6</accession>